<dbReference type="InterPro" id="IPR011335">
    <property type="entry name" value="Restrct_endonuc-II-like"/>
</dbReference>
<dbReference type="Gene3D" id="3.40.1350.10">
    <property type="match status" value="1"/>
</dbReference>
<dbReference type="EMBL" id="JAVJAN010000006">
    <property type="protein sequence ID" value="MDR5586422.1"/>
    <property type="molecule type" value="Genomic_DNA"/>
</dbReference>
<dbReference type="Gene3D" id="3.40.50.10770">
    <property type="entry name" value="Hypothetical protein VC1899 like domain (Restriction endonuclease-like)"/>
    <property type="match status" value="1"/>
</dbReference>
<dbReference type="SUPFAM" id="SSF52980">
    <property type="entry name" value="Restriction endonuclease-like"/>
    <property type="match status" value="1"/>
</dbReference>
<organism evidence="2 3">
    <name type="scientific">Clostridium aquiflavi</name>
    <dbReference type="NCBI Taxonomy" id="3073603"/>
    <lineage>
        <taxon>Bacteria</taxon>
        <taxon>Bacillati</taxon>
        <taxon>Bacillota</taxon>
        <taxon>Clostridia</taxon>
        <taxon>Eubacteriales</taxon>
        <taxon>Clostridiaceae</taxon>
        <taxon>Clostridium</taxon>
    </lineage>
</organism>
<dbReference type="InterPro" id="IPR015093">
    <property type="entry name" value="Card1_endonucl_dom"/>
</dbReference>
<dbReference type="RefSeq" id="WP_252215852.1">
    <property type="nucleotide sequence ID" value="NZ_JAVJAN010000006.1"/>
</dbReference>
<dbReference type="Proteomes" id="UP001256646">
    <property type="component" value="Unassembled WGS sequence"/>
</dbReference>
<reference evidence="2 3" key="1">
    <citation type="submission" date="2023-09" db="EMBL/GenBank/DDBJ databases">
        <authorList>
            <person name="Zhai L."/>
        </authorList>
    </citation>
    <scope>NUCLEOTIDE SEQUENCE [LARGE SCALE GENOMIC DNA]</scope>
    <source>
        <strain evidence="2 3">5 N-1</strain>
    </source>
</reference>
<dbReference type="Pfam" id="PF09002">
    <property type="entry name" value="Card1_endonuc"/>
    <property type="match status" value="1"/>
</dbReference>
<evidence type="ECO:0000313" key="2">
    <source>
        <dbReference type="EMBL" id="MDR5586422.1"/>
    </source>
</evidence>
<comment type="caution">
    <text evidence="2">The sequence shown here is derived from an EMBL/GenBank/DDBJ whole genome shotgun (WGS) entry which is preliminary data.</text>
</comment>
<keyword evidence="3" id="KW-1185">Reference proteome</keyword>
<evidence type="ECO:0000313" key="3">
    <source>
        <dbReference type="Proteomes" id="UP001256646"/>
    </source>
</evidence>
<proteinExistence type="predicted"/>
<feature type="domain" description="Card1 endonuclease" evidence="1">
    <location>
        <begin position="250"/>
        <end position="374"/>
    </location>
</feature>
<protein>
    <submittedName>
        <fullName evidence="2">DUF1887 family CARF protein</fullName>
    </submittedName>
</protein>
<name>A0ABU1EDG8_9CLOT</name>
<evidence type="ECO:0000259" key="1">
    <source>
        <dbReference type="Pfam" id="PF09002"/>
    </source>
</evidence>
<sequence length="379" mass="44278">MKEDILINLLDEHNEGNLLATDKFRPCKVIYLKYEENSELYEKLKKYHKEIFPSIDIESYIISEGNIKEINNLLNSLDIEKTIINVTGGKRINSLILLNQALIKKFNIVYIDILNKRIYELGNDIKNKSEEFKDIYIDDILKITGSDILLDSSKISKYSDVINITEKIYENLELWYKYKQCLYDNHLFIHDYSQSNKVIINLSDLYGQEEKGILNSCLNYLEKINAIKYKKSKNDIVVHFQQDYMKGFIFKSGTWLEVLTNIVVREIEEIDDVKSGVIFLWNNNEIKVKNEFDVLAVKDDVLICISCKDSAKYDEDALNELDVYSKRLGGNNAKKILVATQEPYKRCIKERAEMMGISLIILDKDIEKFKNELKKVINK</sequence>
<gene>
    <name evidence="2" type="ORF">RGC78_02990</name>
</gene>
<dbReference type="InterPro" id="IPR011856">
    <property type="entry name" value="tRNA_endonuc-like_dom_sf"/>
</dbReference>
<accession>A0ABU1EDG8</accession>